<dbReference type="InterPro" id="IPR010315">
    <property type="entry name" value="DUF915_hydro-like"/>
</dbReference>
<evidence type="ECO:0000313" key="1">
    <source>
        <dbReference type="EMBL" id="GBG05175.1"/>
    </source>
</evidence>
<proteinExistence type="predicted"/>
<accession>A0A2Z6TDV9</accession>
<dbReference type="OrthoDB" id="503948at2"/>
<keyword evidence="2" id="KW-1185">Reference proteome</keyword>
<organism evidence="1 2">
    <name type="scientific">Lactobacillus rodentium</name>
    <dbReference type="NCBI Taxonomy" id="947835"/>
    <lineage>
        <taxon>Bacteria</taxon>
        <taxon>Bacillati</taxon>
        <taxon>Bacillota</taxon>
        <taxon>Bacilli</taxon>
        <taxon>Lactobacillales</taxon>
        <taxon>Lactobacillaceae</taxon>
        <taxon>Lactobacillus</taxon>
    </lineage>
</organism>
<dbReference type="SUPFAM" id="SSF53474">
    <property type="entry name" value="alpha/beta-Hydrolases"/>
    <property type="match status" value="1"/>
</dbReference>
<dbReference type="Gene3D" id="3.40.50.1820">
    <property type="entry name" value="alpha/beta hydrolase"/>
    <property type="match status" value="1"/>
</dbReference>
<sequence length="290" mass="32394">MKKIKLIRLLFLLILGLGLVGCSKTTHSTKGSNKQHFARAYVVHATPTLYFHGALSNYHSEESLVKAAQSAGVTNSVIRADVNADGKVKLVGTIPQDAVNPIVMVNYKNNLQIDFYKAGRYATNVVRALQEKYGITKINMIGHSLGNMSIMYYMLENDTNSKLPRLQKQVDIAGHFDGVDYPGLIPELTQPKGLKVINGKPNKMNKAYRQMLKLRQTYPRNQVDVLNIIGNNGKQSDGVVKNVSSLSLGYLVQDRAKSYQVLTYTGHNAEHGRLTFNSQVERDIINFLWQ</sequence>
<keyword evidence="1" id="KW-0378">Hydrolase</keyword>
<dbReference type="GO" id="GO:0016787">
    <property type="term" value="F:hydrolase activity"/>
    <property type="evidence" value="ECO:0007669"/>
    <property type="project" value="UniProtKB-KW"/>
</dbReference>
<dbReference type="RefSeq" id="WP_117118507.1">
    <property type="nucleotide sequence ID" value="NZ_BFBY01000008.1"/>
</dbReference>
<dbReference type="Proteomes" id="UP000257317">
    <property type="component" value="Unassembled WGS sequence"/>
</dbReference>
<dbReference type="InterPro" id="IPR029058">
    <property type="entry name" value="AB_hydrolase_fold"/>
</dbReference>
<dbReference type="Pfam" id="PF06028">
    <property type="entry name" value="DUF915"/>
    <property type="match status" value="1"/>
</dbReference>
<dbReference type="AlphaFoldDB" id="A0A2Z6TDV9"/>
<name>A0A2Z6TDV9_9LACO</name>
<dbReference type="PROSITE" id="PS51257">
    <property type="entry name" value="PROKAR_LIPOPROTEIN"/>
    <property type="match status" value="1"/>
</dbReference>
<comment type="caution">
    <text evidence="1">The sequence shown here is derived from an EMBL/GenBank/DDBJ whole genome shotgun (WGS) entry which is preliminary data.</text>
</comment>
<gene>
    <name evidence="1" type="ORF">LrDSM24759_10890</name>
</gene>
<evidence type="ECO:0000313" key="2">
    <source>
        <dbReference type="Proteomes" id="UP000257317"/>
    </source>
</evidence>
<reference evidence="2" key="1">
    <citation type="submission" date="2018-03" db="EMBL/GenBank/DDBJ databases">
        <title>New taxa in the Lactobacillus gasseri group.</title>
        <authorList>
            <person name="Tanizawa Y."/>
            <person name="Tohno M."/>
            <person name="Endo A."/>
            <person name="Arita M."/>
        </authorList>
    </citation>
    <scope>NUCLEOTIDE SEQUENCE [LARGE SCALE GENOMIC DNA]</scope>
    <source>
        <strain evidence="2">DSM 24759</strain>
    </source>
</reference>
<protein>
    <submittedName>
        <fullName evidence="1">Alpha/beta hydrolase</fullName>
    </submittedName>
</protein>
<dbReference type="EMBL" id="BFBY01000008">
    <property type="protein sequence ID" value="GBG05175.1"/>
    <property type="molecule type" value="Genomic_DNA"/>
</dbReference>